<feature type="compositionally biased region" description="Basic and acidic residues" evidence="6">
    <location>
        <begin position="704"/>
        <end position="717"/>
    </location>
</feature>
<sequence>MATIRKLSADVVNRIAAGEVVQRPSAALKELLENAIDAGCTRIQVLAAEGGLEVLQVSDDGSGIHKEDLPLLCERYATSKLQGFEDLHHVTSFGFRGEALASISYVSRVTVTTRRRPATPPPSVSSVASASDPPSASTSLVAWRAQYLNGCLTSDPQPCAGNFGTTIRAEKLFYNALVRRNSLRASEEWGRIVDVVSRYALAYPQIGFTCQRDRNYGSGGGGGGGGSALGDGAIHFPPHSTTRHNIRLSHGSHTASHLRLVYAYEVGTMGTAADEHAELARHPQEEAAEGQQPTTPSSVRASSNAADEARIFAQMERHAHHVRSAVGPAGDSLFTLIGYTSDPTLAQRKPYLSLFINQRLVDSAAIRRALDGVYSGVLTGGNRPFTVLFLTVPTDRLDVNVHPTKKEVFLLDEELIVARISEVCRGAVLEAAAARQMDMLKMRHTTALALKQLPMADGSGGVGGGVNDVSGNSSQHILEKLRDQHRRGVPMASPLTSSSPAASSPEALRGGPAVVVAPCTMVRVEPQKGSLDRYFSQRLAAVAIAGGSGGVASKITATAAPVITATPGQRGCPEPSLPSKGSANATTVSTVSVDTDDDTDSTVLRADSGLQMDSAPAYEAPSWDAVIASLHRTTATLPSDVDEVDGSRAGVVRSEAPDAAAALLAQIDPESCCGVSSTAGASATSCAETIESMQSIFNVTSVPVKRERDADADKTGPGEDTSSSEDAVSDEDAEDDEEDRMREFRRHRRDVYERVEVLQKNLTTATAVKVEGDTTAVTIKKERTTSEAVVGEAGKPSDTTDASALSAVRTATEDLRAMERLGAVAQAADLLRDEALAAATHAPTFAHAVSYNEEDSVDEDTKSVSGMDAVSETCGAKVALVPVSEVGAPAVLSSVSIVVDRILANASPSAASLTAQLTYVGAVDAGAFLAQAGTTLVWCDTMSLVRHVVFQRIFLRWGQPSLPAPPVLEFNAPLPISELLATALAFDAMHLQPPSAALLSLIEECDRDPASRSDSASQGKPLRQTSLTGEVVQRMGGVSACTWRQLLFQGQGALSTTDGSSAVPLPRPATRQYIRRLVRRLCRWRGLLKEYFFIDITSNGLLVSVPYGLNRHWPPLLRALPLTVWLLAEAVPYPGLHPPISKGPLPQPVPQAPSRQESETTSARASASATPVPTQTLVEAEADGVAQEVACFTAVAKHLAETLYGLQAPPPPVTARASPRPSSVPSDVLDAEASFNSSADETWQGELVQHGLLPCLKNAQLFRLPDSCLRDGTMQSMVSVESLYKVFERC</sequence>
<feature type="compositionally biased region" description="Acidic residues" evidence="6">
    <location>
        <begin position="727"/>
        <end position="738"/>
    </location>
</feature>
<dbReference type="GO" id="GO:0006298">
    <property type="term" value="P:mismatch repair"/>
    <property type="evidence" value="ECO:0007669"/>
    <property type="project" value="InterPro"/>
</dbReference>
<feature type="compositionally biased region" description="Polar residues" evidence="6">
    <location>
        <begin position="291"/>
        <end position="305"/>
    </location>
</feature>
<dbReference type="SUPFAM" id="SSF55874">
    <property type="entry name" value="ATPase domain of HSP90 chaperone/DNA topoisomerase II/histidine kinase"/>
    <property type="match status" value="1"/>
</dbReference>
<dbReference type="InterPro" id="IPR002099">
    <property type="entry name" value="MutL/Mlh/PMS"/>
</dbReference>
<keyword evidence="9" id="KW-1185">Reference proteome</keyword>
<dbReference type="NCBIfam" id="TIGR00585">
    <property type="entry name" value="mutl"/>
    <property type="match status" value="1"/>
</dbReference>
<protein>
    <submittedName>
        <fullName evidence="8">Putative mismatch repair protein</fullName>
    </submittedName>
</protein>
<feature type="region of interest" description="Disordered" evidence="6">
    <location>
        <begin position="701"/>
        <end position="741"/>
    </location>
</feature>
<feature type="region of interest" description="Disordered" evidence="6">
    <location>
        <begin position="281"/>
        <end position="305"/>
    </location>
</feature>
<reference evidence="8 9" key="1">
    <citation type="journal article" date="2015" name="PLoS Pathog.">
        <title>Leptomonas seymouri: Adaptations to the Dixenous Life Cycle Analyzed by Genome Sequencing, Transcriptome Profiling and Co-infection with Leishmania donovani.</title>
        <authorList>
            <person name="Kraeva N."/>
            <person name="Butenko A."/>
            <person name="Hlavacova J."/>
            <person name="Kostygov A."/>
            <person name="Myskova J."/>
            <person name="Grybchuk D."/>
            <person name="Lestinova T."/>
            <person name="Votypka J."/>
            <person name="Volf P."/>
            <person name="Opperdoes F."/>
            <person name="Flegontov P."/>
            <person name="Lukes J."/>
            <person name="Yurchenko V."/>
        </authorList>
    </citation>
    <scope>NUCLEOTIDE SEQUENCE [LARGE SCALE GENOMIC DNA]</scope>
    <source>
        <strain evidence="8 9">ATCC 30220</strain>
    </source>
</reference>
<dbReference type="PANTHER" id="PTHR10073:SF12">
    <property type="entry name" value="DNA MISMATCH REPAIR PROTEIN MLH1"/>
    <property type="match status" value="1"/>
</dbReference>
<dbReference type="InterPro" id="IPR014721">
    <property type="entry name" value="Ribsml_uS5_D2-typ_fold_subgr"/>
</dbReference>
<keyword evidence="5" id="KW-0539">Nucleus</keyword>
<dbReference type="InterPro" id="IPR013507">
    <property type="entry name" value="DNA_mismatch_S5_2-like"/>
</dbReference>
<dbReference type="FunFam" id="3.30.565.10:FF:000079">
    <property type="entry name" value="DNA mismatch repair protein MLH"/>
    <property type="match status" value="1"/>
</dbReference>
<dbReference type="OrthoDB" id="10254304at2759"/>
<dbReference type="Proteomes" id="UP000038009">
    <property type="component" value="Unassembled WGS sequence"/>
</dbReference>
<keyword evidence="3" id="KW-0227">DNA damage</keyword>
<dbReference type="InterPro" id="IPR032189">
    <property type="entry name" value="Mlh1_C"/>
</dbReference>
<dbReference type="Pfam" id="PF13589">
    <property type="entry name" value="HATPase_c_3"/>
    <property type="match status" value="1"/>
</dbReference>
<dbReference type="GO" id="GO:0005524">
    <property type="term" value="F:ATP binding"/>
    <property type="evidence" value="ECO:0007669"/>
    <property type="project" value="InterPro"/>
</dbReference>
<evidence type="ECO:0000259" key="7">
    <source>
        <dbReference type="SMART" id="SM01340"/>
    </source>
</evidence>
<dbReference type="OMA" id="MLKMRHT"/>
<comment type="similarity">
    <text evidence="2">Belongs to the DNA mismatch repair MutL/HexB family.</text>
</comment>
<dbReference type="PROSITE" id="PS00058">
    <property type="entry name" value="DNA_MISMATCH_REPAIR_1"/>
    <property type="match status" value="1"/>
</dbReference>
<evidence type="ECO:0000256" key="6">
    <source>
        <dbReference type="SAM" id="MobiDB-lite"/>
    </source>
</evidence>
<gene>
    <name evidence="8" type="ORF">ABL78_6692</name>
</gene>
<feature type="compositionally biased region" description="Low complexity" evidence="6">
    <location>
        <begin position="1159"/>
        <end position="1170"/>
    </location>
</feature>
<dbReference type="Gene3D" id="3.30.565.10">
    <property type="entry name" value="Histidine kinase-like ATPase, C-terminal domain"/>
    <property type="match status" value="1"/>
</dbReference>
<accession>A0A0N1I302</accession>
<dbReference type="Pfam" id="PF01119">
    <property type="entry name" value="DNA_mis_repair"/>
    <property type="match status" value="1"/>
</dbReference>
<comment type="caution">
    <text evidence="8">The sequence shown here is derived from an EMBL/GenBank/DDBJ whole genome shotgun (WGS) entry which is preliminary data.</text>
</comment>
<dbReference type="CDD" id="cd00782">
    <property type="entry name" value="MutL_Trans"/>
    <property type="match status" value="1"/>
</dbReference>
<dbReference type="GO" id="GO:0016887">
    <property type="term" value="F:ATP hydrolysis activity"/>
    <property type="evidence" value="ECO:0007669"/>
    <property type="project" value="InterPro"/>
</dbReference>
<dbReference type="CDD" id="cd16926">
    <property type="entry name" value="HATPase_MutL-MLH-PMS-like"/>
    <property type="match status" value="1"/>
</dbReference>
<feature type="compositionally biased region" description="Low complexity" evidence="6">
    <location>
        <begin position="124"/>
        <end position="133"/>
    </location>
</feature>
<dbReference type="GO" id="GO:0140664">
    <property type="term" value="F:ATP-dependent DNA damage sensor activity"/>
    <property type="evidence" value="ECO:0007669"/>
    <property type="project" value="InterPro"/>
</dbReference>
<feature type="region of interest" description="Disordered" evidence="6">
    <location>
        <begin position="489"/>
        <end position="508"/>
    </location>
</feature>
<dbReference type="GO" id="GO:0030983">
    <property type="term" value="F:mismatched DNA binding"/>
    <property type="evidence" value="ECO:0007669"/>
    <property type="project" value="InterPro"/>
</dbReference>
<evidence type="ECO:0000256" key="4">
    <source>
        <dbReference type="ARBA" id="ARBA00023204"/>
    </source>
</evidence>
<keyword evidence="4" id="KW-0234">DNA repair</keyword>
<feature type="region of interest" description="Disordered" evidence="6">
    <location>
        <begin position="1142"/>
        <end position="1172"/>
    </location>
</feature>
<dbReference type="InterPro" id="IPR038973">
    <property type="entry name" value="MutL/Mlh/Pms-like"/>
</dbReference>
<feature type="domain" description="DNA mismatch repair protein S5" evidence="7">
    <location>
        <begin position="322"/>
        <end position="429"/>
    </location>
</feature>
<evidence type="ECO:0000256" key="2">
    <source>
        <dbReference type="ARBA" id="ARBA00006082"/>
    </source>
</evidence>
<dbReference type="SUPFAM" id="SSF54211">
    <property type="entry name" value="Ribosomal protein S5 domain 2-like"/>
    <property type="match status" value="1"/>
</dbReference>
<feature type="region of interest" description="Disordered" evidence="6">
    <location>
        <begin position="566"/>
        <end position="586"/>
    </location>
</feature>
<dbReference type="VEuPathDB" id="TriTrypDB:Lsey_0275_0070"/>
<comment type="subcellular location">
    <subcellularLocation>
        <location evidence="1">Nucleus</location>
    </subcellularLocation>
</comment>
<proteinExistence type="inferred from homology"/>
<dbReference type="EMBL" id="LJSK01000275">
    <property type="protein sequence ID" value="KPI84258.1"/>
    <property type="molecule type" value="Genomic_DNA"/>
</dbReference>
<name>A0A0N1I302_LEPSE</name>
<dbReference type="SMART" id="SM01340">
    <property type="entry name" value="DNA_mis_repair"/>
    <property type="match status" value="1"/>
</dbReference>
<dbReference type="Pfam" id="PF16413">
    <property type="entry name" value="Mlh1_C"/>
    <property type="match status" value="3"/>
</dbReference>
<evidence type="ECO:0000256" key="1">
    <source>
        <dbReference type="ARBA" id="ARBA00004123"/>
    </source>
</evidence>
<dbReference type="InterPro" id="IPR020568">
    <property type="entry name" value="Ribosomal_Su5_D2-typ_SF"/>
</dbReference>
<organism evidence="8 9">
    <name type="scientific">Leptomonas seymouri</name>
    <dbReference type="NCBI Taxonomy" id="5684"/>
    <lineage>
        <taxon>Eukaryota</taxon>
        <taxon>Discoba</taxon>
        <taxon>Euglenozoa</taxon>
        <taxon>Kinetoplastea</taxon>
        <taxon>Metakinetoplastina</taxon>
        <taxon>Trypanosomatida</taxon>
        <taxon>Trypanosomatidae</taxon>
        <taxon>Leishmaniinae</taxon>
        <taxon>Leptomonas</taxon>
    </lineage>
</organism>
<dbReference type="GO" id="GO:0032389">
    <property type="term" value="C:MutLalpha complex"/>
    <property type="evidence" value="ECO:0007669"/>
    <property type="project" value="TreeGrafter"/>
</dbReference>
<dbReference type="InterPro" id="IPR036890">
    <property type="entry name" value="HATPase_C_sf"/>
</dbReference>
<dbReference type="InterPro" id="IPR014762">
    <property type="entry name" value="DNA_mismatch_repair_CS"/>
</dbReference>
<feature type="region of interest" description="Disordered" evidence="6">
    <location>
        <begin position="112"/>
        <end position="133"/>
    </location>
</feature>
<evidence type="ECO:0000256" key="5">
    <source>
        <dbReference type="ARBA" id="ARBA00023242"/>
    </source>
</evidence>
<dbReference type="PANTHER" id="PTHR10073">
    <property type="entry name" value="DNA MISMATCH REPAIR PROTEIN MLH, PMS, MUTL"/>
    <property type="match status" value="1"/>
</dbReference>
<feature type="compositionally biased region" description="Low complexity" evidence="6">
    <location>
        <begin position="490"/>
        <end position="507"/>
    </location>
</feature>
<evidence type="ECO:0000256" key="3">
    <source>
        <dbReference type="ARBA" id="ARBA00022763"/>
    </source>
</evidence>
<evidence type="ECO:0000313" key="8">
    <source>
        <dbReference type="EMBL" id="KPI84258.1"/>
    </source>
</evidence>
<evidence type="ECO:0000313" key="9">
    <source>
        <dbReference type="Proteomes" id="UP000038009"/>
    </source>
</evidence>
<dbReference type="Gene3D" id="3.30.230.10">
    <property type="match status" value="1"/>
</dbReference>